<comment type="pathway">
    <text evidence="11">Pyrimidine metabolism; UMP biosynthesis via de novo pathway; orotate from (S)-dihydroorotate (NAD(+) route): step 1/1.</text>
</comment>
<feature type="binding site" evidence="11 13">
    <location>
        <position position="220"/>
    </location>
    <ligand>
        <name>[2Fe-2S] cluster</name>
        <dbReference type="ChEBI" id="CHEBI:190135"/>
    </ligand>
</feature>
<evidence type="ECO:0000256" key="5">
    <source>
        <dbReference type="ARBA" id="ARBA00022723"/>
    </source>
</evidence>
<dbReference type="GO" id="GO:0044205">
    <property type="term" value="P:'de novo' UMP biosynthetic process"/>
    <property type="evidence" value="ECO:0007669"/>
    <property type="project" value="UniProtKB-UniRule"/>
</dbReference>
<proteinExistence type="inferred from homology"/>
<dbReference type="NCBIfam" id="NF000799">
    <property type="entry name" value="PRK00054.1-4"/>
    <property type="match status" value="1"/>
</dbReference>
<comment type="cofactor">
    <cofactor evidence="11 12">
        <name>FAD</name>
        <dbReference type="ChEBI" id="CHEBI:57692"/>
    </cofactor>
    <text evidence="11 12">Binds 1 FAD per subunit.</text>
</comment>
<keyword evidence="10 11" id="KW-0411">Iron-sulfur</keyword>
<keyword evidence="2 11" id="KW-0813">Transport</keyword>
<feature type="binding site" evidence="11 13">
    <location>
        <position position="215"/>
    </location>
    <ligand>
        <name>[2Fe-2S] cluster</name>
        <dbReference type="ChEBI" id="CHEBI:190135"/>
    </ligand>
</feature>
<dbReference type="InterPro" id="IPR017938">
    <property type="entry name" value="Riboflavin_synthase-like_b-brl"/>
</dbReference>
<evidence type="ECO:0000256" key="10">
    <source>
        <dbReference type="ARBA" id="ARBA00023014"/>
    </source>
</evidence>
<comment type="cofactor">
    <cofactor evidence="13">
        <name>[2Fe-2S] cluster</name>
        <dbReference type="ChEBI" id="CHEBI:190135"/>
    </cofactor>
    <text evidence="13">Binds 1 [2Fe-2S] cluster per subunit.</text>
</comment>
<dbReference type="InterPro" id="IPR008333">
    <property type="entry name" value="Cbr1-like_FAD-bd_dom"/>
</dbReference>
<dbReference type="InterPro" id="IPR039261">
    <property type="entry name" value="FNR_nucleotide-bd"/>
</dbReference>
<dbReference type="GO" id="GO:0016491">
    <property type="term" value="F:oxidoreductase activity"/>
    <property type="evidence" value="ECO:0007669"/>
    <property type="project" value="InterPro"/>
</dbReference>
<evidence type="ECO:0000256" key="12">
    <source>
        <dbReference type="PIRSR" id="PIRSR006816-1"/>
    </source>
</evidence>
<comment type="caution">
    <text evidence="15">The sequence shown here is derived from an EMBL/GenBank/DDBJ whole genome shotgun (WGS) entry which is preliminary data.</text>
</comment>
<accession>A0A3A1YK38</accession>
<feature type="binding site" evidence="11 13">
    <location>
        <position position="236"/>
    </location>
    <ligand>
        <name>[2Fe-2S] cluster</name>
        <dbReference type="ChEBI" id="CHEBI:190135"/>
    </ligand>
</feature>
<protein>
    <recommendedName>
        <fullName evidence="11">Dihydroorotate dehydrogenase B (NAD(+)), electron transfer subunit</fullName>
    </recommendedName>
    <alternativeName>
        <fullName evidence="11">Dihydroorotate oxidase B, electron transfer subunit</fullName>
    </alternativeName>
</protein>
<keyword evidence="5 11" id="KW-0479">Metal-binding</keyword>
<evidence type="ECO:0000256" key="9">
    <source>
        <dbReference type="ARBA" id="ARBA00023004"/>
    </source>
</evidence>
<keyword evidence="9 11" id="KW-0408">Iron</keyword>
<dbReference type="AlphaFoldDB" id="A0A3A1YK38"/>
<feature type="domain" description="FAD-binding FR-type" evidence="14">
    <location>
        <begin position="1"/>
        <end position="97"/>
    </location>
</feature>
<dbReference type="SUPFAM" id="SSF63380">
    <property type="entry name" value="Riboflavin synthase domain-like"/>
    <property type="match status" value="1"/>
</dbReference>
<evidence type="ECO:0000256" key="7">
    <source>
        <dbReference type="ARBA" id="ARBA00022975"/>
    </source>
</evidence>
<reference evidence="15 16" key="1">
    <citation type="submission" date="2017-08" db="EMBL/GenBank/DDBJ databases">
        <title>Reclassification of Bisgaard taxon 37 and 44.</title>
        <authorList>
            <person name="Christensen H."/>
        </authorList>
    </citation>
    <scope>NUCLEOTIDE SEQUENCE [LARGE SCALE GENOMIC DNA]</scope>
    <source>
        <strain evidence="15 16">111</strain>
    </source>
</reference>
<dbReference type="PANTHER" id="PTHR43513">
    <property type="entry name" value="DIHYDROOROTATE DEHYDROGENASE B (NAD(+)), ELECTRON TRANSFER SUBUNIT"/>
    <property type="match status" value="1"/>
</dbReference>
<feature type="binding site" evidence="11 12">
    <location>
        <begin position="65"/>
        <end position="67"/>
    </location>
    <ligand>
        <name>FAD</name>
        <dbReference type="ChEBI" id="CHEBI:57692"/>
    </ligand>
</feature>
<comment type="subunit">
    <text evidence="11">Heterotetramer of 2 PyrK and 2 PyrD type B subunits.</text>
</comment>
<dbReference type="UniPathway" id="UPA00070">
    <property type="reaction ID" value="UER00945"/>
</dbReference>
<organism evidence="15 16">
    <name type="scientific">Psittacicella hinzii</name>
    <dbReference type="NCBI Taxonomy" id="2028575"/>
    <lineage>
        <taxon>Bacteria</taxon>
        <taxon>Pseudomonadati</taxon>
        <taxon>Pseudomonadota</taxon>
        <taxon>Gammaproteobacteria</taxon>
        <taxon>Pasteurellales</taxon>
        <taxon>Psittacicellaceae</taxon>
        <taxon>Psittacicella</taxon>
    </lineage>
</organism>
<sequence length="253" mass="27517">MAKIISQERLARDIYLLTLQSTQVANMLQPGQFVNIRIGQGTEFMLRRPLSICQIMPEKEQFTIIYRAQGAGTKALAALAPHSELDVLGPLGKGFDISSLEVGQTALLVGGGIGVPPLYELALQFAQRGVKTIHVLGFATKEDVFYADKFAALGQTIICTVDGSQGFKGFVTQAIKEFKLDYDAYYACGSTAMLAALAQQETKPGYVSLEERMACGVGACYACVCKDVHGQTKRICYDGPVFNAKDLTFNNYE</sequence>
<dbReference type="PANTHER" id="PTHR43513:SF3">
    <property type="entry name" value="DIHYDROOROTATE DEHYDROGENASE B (NAD(+)), ELECTRON TRANSFER SUBUNIT-RELATED"/>
    <property type="match status" value="1"/>
</dbReference>
<evidence type="ECO:0000256" key="6">
    <source>
        <dbReference type="ARBA" id="ARBA00022827"/>
    </source>
</evidence>
<dbReference type="HAMAP" id="MF_01211">
    <property type="entry name" value="DHODB_Fe_S_bind"/>
    <property type="match status" value="1"/>
</dbReference>
<dbReference type="PROSITE" id="PS51384">
    <property type="entry name" value="FAD_FR"/>
    <property type="match status" value="1"/>
</dbReference>
<evidence type="ECO:0000256" key="13">
    <source>
        <dbReference type="PIRSR" id="PIRSR006816-2"/>
    </source>
</evidence>
<keyword evidence="3 11" id="KW-0285">Flavoprotein</keyword>
<dbReference type="GO" id="GO:0009055">
    <property type="term" value="F:electron transfer activity"/>
    <property type="evidence" value="ECO:0007669"/>
    <property type="project" value="UniProtKB-UniRule"/>
</dbReference>
<dbReference type="Pfam" id="PF00970">
    <property type="entry name" value="FAD_binding_6"/>
    <property type="match status" value="1"/>
</dbReference>
<dbReference type="InterPro" id="IPR037117">
    <property type="entry name" value="Dihydroorotate_DH_ele_sf"/>
</dbReference>
<dbReference type="EMBL" id="NRJG01000063">
    <property type="protein sequence ID" value="RIY38552.1"/>
    <property type="molecule type" value="Genomic_DNA"/>
</dbReference>
<comment type="similarity">
    <text evidence="1 11">Belongs to the PyrK family.</text>
</comment>
<dbReference type="Pfam" id="PF10418">
    <property type="entry name" value="DHODB_Fe-S_bind"/>
    <property type="match status" value="1"/>
</dbReference>
<dbReference type="InterPro" id="IPR012165">
    <property type="entry name" value="Cyt_c3_hydrogenase_gsu"/>
</dbReference>
<keyword evidence="16" id="KW-1185">Reference proteome</keyword>
<gene>
    <name evidence="11" type="primary">pyrK</name>
    <name evidence="15" type="ORF">CKF58_04100</name>
</gene>
<evidence type="ECO:0000256" key="3">
    <source>
        <dbReference type="ARBA" id="ARBA00022630"/>
    </source>
</evidence>
<comment type="function">
    <text evidence="11">Responsible for channeling the electrons from the oxidation of dihydroorotate from the FMN redox center in the PyrD type B subunit to the ultimate electron acceptor NAD(+).</text>
</comment>
<evidence type="ECO:0000256" key="4">
    <source>
        <dbReference type="ARBA" id="ARBA00022714"/>
    </source>
</evidence>
<evidence type="ECO:0000256" key="11">
    <source>
        <dbReference type="HAMAP-Rule" id="MF_01211"/>
    </source>
</evidence>
<name>A0A3A1YK38_9GAMM</name>
<dbReference type="InterPro" id="IPR050353">
    <property type="entry name" value="PyrK_electron_transfer"/>
</dbReference>
<keyword evidence="6 11" id="KW-0274">FAD</keyword>
<feature type="binding site" evidence="11 13">
    <location>
        <position position="223"/>
    </location>
    <ligand>
        <name>[2Fe-2S] cluster</name>
        <dbReference type="ChEBI" id="CHEBI:190135"/>
    </ligand>
</feature>
<dbReference type="InterPro" id="IPR023455">
    <property type="entry name" value="Dihydroorotate_DHASE_ETsu"/>
</dbReference>
<dbReference type="Gene3D" id="3.40.50.80">
    <property type="entry name" value="Nucleotide-binding domain of ferredoxin-NADP reductase (FNR) module"/>
    <property type="match status" value="1"/>
</dbReference>
<dbReference type="GO" id="GO:0050660">
    <property type="term" value="F:flavin adenine dinucleotide binding"/>
    <property type="evidence" value="ECO:0007669"/>
    <property type="project" value="InterPro"/>
</dbReference>
<feature type="binding site" evidence="11 12">
    <location>
        <begin position="72"/>
        <end position="73"/>
    </location>
    <ligand>
        <name>FAD</name>
        <dbReference type="ChEBI" id="CHEBI:57692"/>
    </ligand>
</feature>
<dbReference type="GO" id="GO:0046872">
    <property type="term" value="F:metal ion binding"/>
    <property type="evidence" value="ECO:0007669"/>
    <property type="project" value="UniProtKB-KW"/>
</dbReference>
<dbReference type="GO" id="GO:0051537">
    <property type="term" value="F:2 iron, 2 sulfur cluster binding"/>
    <property type="evidence" value="ECO:0007669"/>
    <property type="project" value="UniProtKB-KW"/>
</dbReference>
<evidence type="ECO:0000256" key="1">
    <source>
        <dbReference type="ARBA" id="ARBA00006422"/>
    </source>
</evidence>
<dbReference type="Gene3D" id="2.40.30.10">
    <property type="entry name" value="Translation factors"/>
    <property type="match status" value="1"/>
</dbReference>
<keyword evidence="4 11" id="KW-0001">2Fe-2S</keyword>
<evidence type="ECO:0000259" key="14">
    <source>
        <dbReference type="PROSITE" id="PS51384"/>
    </source>
</evidence>
<evidence type="ECO:0000256" key="2">
    <source>
        <dbReference type="ARBA" id="ARBA00022448"/>
    </source>
</evidence>
<dbReference type="OrthoDB" id="9796486at2"/>
<dbReference type="RefSeq" id="WP_119531248.1">
    <property type="nucleotide sequence ID" value="NZ_JBHSSP010000006.1"/>
</dbReference>
<dbReference type="SUPFAM" id="SSF52343">
    <property type="entry name" value="Ferredoxin reductase-like, C-terminal NADP-linked domain"/>
    <property type="match status" value="1"/>
</dbReference>
<keyword evidence="8 11" id="KW-0249">Electron transport</keyword>
<dbReference type="Gene3D" id="2.10.240.10">
    <property type="entry name" value="Dihydroorotate dehydrogenase, electron transfer subunit"/>
    <property type="match status" value="1"/>
</dbReference>
<dbReference type="PIRSF" id="PIRSF006816">
    <property type="entry name" value="Cyc3_hyd_g"/>
    <property type="match status" value="1"/>
</dbReference>
<feature type="binding site" evidence="11 12">
    <location>
        <begin position="48"/>
        <end position="51"/>
    </location>
    <ligand>
        <name>FAD</name>
        <dbReference type="ChEBI" id="CHEBI:57692"/>
    </ligand>
</feature>
<evidence type="ECO:0000313" key="16">
    <source>
        <dbReference type="Proteomes" id="UP000265916"/>
    </source>
</evidence>
<dbReference type="InterPro" id="IPR019480">
    <property type="entry name" value="Dihydroorotate_DH_Fe-S-bd"/>
</dbReference>
<evidence type="ECO:0000313" key="15">
    <source>
        <dbReference type="EMBL" id="RIY38552.1"/>
    </source>
</evidence>
<dbReference type="InterPro" id="IPR017927">
    <property type="entry name" value="FAD-bd_FR_type"/>
</dbReference>
<comment type="cofactor">
    <cofactor evidence="11">
        <name>[2Fe-2S] cluster</name>
        <dbReference type="ChEBI" id="CHEBI:190135"/>
    </cofactor>
    <text evidence="11">Binds 1 [2Fe-2S] cluster per subunit.</text>
</comment>
<keyword evidence="7 11" id="KW-0665">Pyrimidine biosynthesis</keyword>
<dbReference type="CDD" id="cd06218">
    <property type="entry name" value="DHOD_e_trans"/>
    <property type="match status" value="1"/>
</dbReference>
<evidence type="ECO:0000256" key="8">
    <source>
        <dbReference type="ARBA" id="ARBA00022982"/>
    </source>
</evidence>
<dbReference type="Proteomes" id="UP000265916">
    <property type="component" value="Unassembled WGS sequence"/>
</dbReference>